<protein>
    <submittedName>
        <fullName evidence="9">Molecular chaperone</fullName>
    </submittedName>
</protein>
<comment type="subcellular location">
    <subcellularLocation>
        <location evidence="1">Periplasm</location>
    </subcellularLocation>
</comment>
<organism evidence="9 10">
    <name type="scientific">Phytobacter ursingii</name>
    <dbReference type="NCBI Taxonomy" id="1972431"/>
    <lineage>
        <taxon>Bacteria</taxon>
        <taxon>Pseudomonadati</taxon>
        <taxon>Pseudomonadota</taxon>
        <taxon>Gammaproteobacteria</taxon>
        <taxon>Enterobacterales</taxon>
        <taxon>Enterobacteriaceae</taxon>
        <taxon>Phytobacter</taxon>
    </lineage>
</organism>
<dbReference type="Pfam" id="PF00345">
    <property type="entry name" value="PapD_N"/>
    <property type="match status" value="1"/>
</dbReference>
<dbReference type="InterPro" id="IPR016147">
    <property type="entry name" value="Pili_assmbl_chaperone_N"/>
</dbReference>
<dbReference type="Pfam" id="PF02753">
    <property type="entry name" value="PapD_C"/>
    <property type="match status" value="1"/>
</dbReference>
<comment type="similarity">
    <text evidence="2">Belongs to the periplasmic pilus chaperone family.</text>
</comment>
<dbReference type="SUPFAM" id="SSF49584">
    <property type="entry name" value="Periplasmic chaperone C-domain"/>
    <property type="match status" value="1"/>
</dbReference>
<evidence type="ECO:0000313" key="9">
    <source>
        <dbReference type="EMBL" id="MDV2860938.1"/>
    </source>
</evidence>
<dbReference type="InterPro" id="IPR050643">
    <property type="entry name" value="Periplasmic_pilus_chap"/>
</dbReference>
<keyword evidence="5" id="KW-0143">Chaperone</keyword>
<dbReference type="Proteomes" id="UP001286589">
    <property type="component" value="Unassembled WGS sequence"/>
</dbReference>
<dbReference type="InterPro" id="IPR008962">
    <property type="entry name" value="PapD-like_sf"/>
</dbReference>
<evidence type="ECO:0000256" key="4">
    <source>
        <dbReference type="ARBA" id="ARBA00022764"/>
    </source>
</evidence>
<evidence type="ECO:0000256" key="3">
    <source>
        <dbReference type="ARBA" id="ARBA00022729"/>
    </source>
</evidence>
<comment type="caution">
    <text evidence="9">The sequence shown here is derived from an EMBL/GenBank/DDBJ whole genome shotgun (WGS) entry which is preliminary data.</text>
</comment>
<dbReference type="SUPFAM" id="SSF49354">
    <property type="entry name" value="PapD-like"/>
    <property type="match status" value="1"/>
</dbReference>
<feature type="domain" description="Pili assembly chaperone N-terminal" evidence="7">
    <location>
        <begin position="20"/>
        <end position="143"/>
    </location>
</feature>
<proteinExistence type="inferred from homology"/>
<gene>
    <name evidence="9" type="ORF">R0H02_00475</name>
</gene>
<dbReference type="InterPro" id="IPR016148">
    <property type="entry name" value="Pili_assmbl_chaperone_C"/>
</dbReference>
<evidence type="ECO:0000256" key="6">
    <source>
        <dbReference type="SAM" id="SignalP"/>
    </source>
</evidence>
<name>A0AB35RGQ0_9ENTR</name>
<accession>A0AB35RGQ0</accession>
<dbReference type="InterPro" id="IPR013783">
    <property type="entry name" value="Ig-like_fold"/>
</dbReference>
<evidence type="ECO:0000256" key="5">
    <source>
        <dbReference type="ARBA" id="ARBA00023186"/>
    </source>
</evidence>
<reference evidence="9 10" key="1">
    <citation type="submission" date="2023-10" db="EMBL/GenBank/DDBJ databases">
        <title>Phytobacter spp. The emergence of a new genus of hospital-origin enterobacteria encoding carbapenemases in Argentina.</title>
        <authorList>
            <person name="Vay C."/>
            <person name="Almuzara M."/>
            <person name="Traglia G.M."/>
            <person name="Campos J."/>
        </authorList>
    </citation>
    <scope>NUCLEOTIDE SEQUENCE [LARGE SCALE GENOMIC DNA]</scope>
    <source>
        <strain evidence="9 10">CVMA36</strain>
    </source>
</reference>
<dbReference type="InterPro" id="IPR036316">
    <property type="entry name" value="Pili_assmbl_chap_C_dom_sf"/>
</dbReference>
<dbReference type="EMBL" id="JAWJAC010000001">
    <property type="protein sequence ID" value="MDV2860938.1"/>
    <property type="molecule type" value="Genomic_DNA"/>
</dbReference>
<dbReference type="GO" id="GO:0071555">
    <property type="term" value="P:cell wall organization"/>
    <property type="evidence" value="ECO:0007669"/>
    <property type="project" value="InterPro"/>
</dbReference>
<dbReference type="AlphaFoldDB" id="A0AB35RGQ0"/>
<feature type="domain" description="Pili assembly chaperone C-terminal" evidence="8">
    <location>
        <begin position="170"/>
        <end position="226"/>
    </location>
</feature>
<evidence type="ECO:0000256" key="2">
    <source>
        <dbReference type="ARBA" id="ARBA00007399"/>
    </source>
</evidence>
<keyword evidence="10" id="KW-1185">Reference proteome</keyword>
<evidence type="ECO:0000259" key="7">
    <source>
        <dbReference type="Pfam" id="PF00345"/>
    </source>
</evidence>
<dbReference type="PRINTS" id="PR00969">
    <property type="entry name" value="CHAPERONPILI"/>
</dbReference>
<dbReference type="PANTHER" id="PTHR30251">
    <property type="entry name" value="PILUS ASSEMBLY CHAPERONE"/>
    <property type="match status" value="1"/>
</dbReference>
<sequence>MHGRAFFLFSLFWCAATQAGIQFDSTRIIYPAAKREITLALTNNASSPRLLQAWMDNGDPALLPATSTVPFIVTPPVFRLNAAKGQTLRIRFIGGNIPQDRESVFWLNVLEVQPKTKHKTNDDNAIQFPVRSRLKLFYRPAGLPGSPGDAVNALHWRLLGVAGQNKIECENPSAFSVSFARLSLSEAEAQAENVTGMCPAKARSVFTLPGTGQGKIYFTTINDHGGFARHHAIYSR</sequence>
<evidence type="ECO:0000259" key="8">
    <source>
        <dbReference type="Pfam" id="PF02753"/>
    </source>
</evidence>
<dbReference type="InterPro" id="IPR001829">
    <property type="entry name" value="Pili_assmbl_chaperone_bac"/>
</dbReference>
<dbReference type="RefSeq" id="WP_229220763.1">
    <property type="nucleotide sequence ID" value="NZ_JAWJAC010000001.1"/>
</dbReference>
<evidence type="ECO:0000313" key="10">
    <source>
        <dbReference type="Proteomes" id="UP001286589"/>
    </source>
</evidence>
<evidence type="ECO:0000256" key="1">
    <source>
        <dbReference type="ARBA" id="ARBA00004418"/>
    </source>
</evidence>
<keyword evidence="4" id="KW-0574">Periplasm</keyword>
<keyword evidence="3 6" id="KW-0732">Signal</keyword>
<feature type="signal peptide" evidence="6">
    <location>
        <begin position="1"/>
        <end position="19"/>
    </location>
</feature>
<feature type="chain" id="PRO_5044217839" evidence="6">
    <location>
        <begin position="20"/>
        <end position="236"/>
    </location>
</feature>
<dbReference type="PANTHER" id="PTHR30251:SF2">
    <property type="entry name" value="FIMBRIAL CHAPERONE YADV-RELATED"/>
    <property type="match status" value="1"/>
</dbReference>
<dbReference type="GO" id="GO:0030288">
    <property type="term" value="C:outer membrane-bounded periplasmic space"/>
    <property type="evidence" value="ECO:0007669"/>
    <property type="project" value="InterPro"/>
</dbReference>
<dbReference type="Gene3D" id="2.60.40.10">
    <property type="entry name" value="Immunoglobulins"/>
    <property type="match status" value="2"/>
</dbReference>